<dbReference type="InterPro" id="IPR034660">
    <property type="entry name" value="DinB/YfiT-like"/>
</dbReference>
<organism evidence="1 2">
    <name type="scientific">Sinorhizobium fredii (strain NBRC 101917 / NGR234)</name>
    <dbReference type="NCBI Taxonomy" id="394"/>
    <lineage>
        <taxon>Bacteria</taxon>
        <taxon>Pseudomonadati</taxon>
        <taxon>Pseudomonadota</taxon>
        <taxon>Alphaproteobacteria</taxon>
        <taxon>Hyphomicrobiales</taxon>
        <taxon>Rhizobiaceae</taxon>
        <taxon>Sinorhizobium/Ensifer group</taxon>
        <taxon>Sinorhizobium</taxon>
    </lineage>
</organism>
<accession>C3MFQ7</accession>
<evidence type="ECO:0000313" key="2">
    <source>
        <dbReference type="Proteomes" id="UP000001054"/>
    </source>
</evidence>
<dbReference type="AlphaFoldDB" id="C3MFQ7"/>
<evidence type="ECO:0008006" key="3">
    <source>
        <dbReference type="Google" id="ProtNLM"/>
    </source>
</evidence>
<dbReference type="STRING" id="394.NGR_c23550"/>
<dbReference type="Proteomes" id="UP000001054">
    <property type="component" value="Chromosome"/>
</dbReference>
<dbReference type="Gene3D" id="1.20.120.450">
    <property type="entry name" value="dinb family like domain"/>
    <property type="match status" value="1"/>
</dbReference>
<dbReference type="PANTHER" id="PTHR36922">
    <property type="entry name" value="BLL2446 PROTEIN"/>
    <property type="match status" value="1"/>
</dbReference>
<dbReference type="PATRIC" id="fig|394.7.peg.5174"/>
<gene>
    <name evidence="1" type="ordered locus">NGR_c23550</name>
</gene>
<keyword evidence="2" id="KW-1185">Reference proteome</keyword>
<dbReference type="HOGENOM" id="CLU_090929_0_0_5"/>
<dbReference type="OrthoDB" id="338237at2"/>
<dbReference type="PANTHER" id="PTHR36922:SF1">
    <property type="entry name" value="DUF1993 DOMAIN-CONTAINING PROTEIN"/>
    <property type="match status" value="1"/>
</dbReference>
<protein>
    <recommendedName>
        <fullName evidence="3">DUF1993 domain-containing protein</fullName>
    </recommendedName>
</protein>
<dbReference type="eggNOG" id="COG3812">
    <property type="taxonomic scope" value="Bacteria"/>
</dbReference>
<evidence type="ECO:0000313" key="1">
    <source>
        <dbReference type="EMBL" id="ACP26114.1"/>
    </source>
</evidence>
<name>C3MFQ7_SINFN</name>
<reference evidence="1 2" key="1">
    <citation type="journal article" date="2009" name="Appl. Environ. Microbiol.">
        <title>Rhizobium sp. strain NGR234 possesses a remarkable number of secretion systems.</title>
        <authorList>
            <person name="Schmeisser C."/>
            <person name="Liesegang H."/>
            <person name="Krysciak D."/>
            <person name="Bakkou N."/>
            <person name="Le Quere A."/>
            <person name="Wollherr A."/>
            <person name="Heinemeyer I."/>
            <person name="Morgenstern B."/>
            <person name="Pommerening-Roeser A."/>
            <person name="Flores M."/>
            <person name="Palacios R."/>
            <person name="Brenner S."/>
            <person name="Gottschalk G."/>
            <person name="Schmitz R.A."/>
            <person name="Broughton W.J."/>
            <person name="Perret X."/>
            <person name="Strittmatter A.W."/>
            <person name="Streit W.R."/>
        </authorList>
    </citation>
    <scope>NUCLEOTIDE SEQUENCE [LARGE SCALE GENOMIC DNA]</scope>
    <source>
        <strain evidence="2">NBRC 101917 / NGR234</strain>
    </source>
</reference>
<dbReference type="SUPFAM" id="SSF109854">
    <property type="entry name" value="DinB/YfiT-like putative metalloenzymes"/>
    <property type="match status" value="1"/>
</dbReference>
<dbReference type="InterPro" id="IPR018531">
    <property type="entry name" value="DUF1993"/>
</dbReference>
<dbReference type="KEGG" id="rhi:NGR_c23550"/>
<dbReference type="Pfam" id="PF09351">
    <property type="entry name" value="DUF1993"/>
    <property type="match status" value="1"/>
</dbReference>
<proteinExistence type="predicted"/>
<dbReference type="EMBL" id="CP001389">
    <property type="protein sequence ID" value="ACP26114.1"/>
    <property type="molecule type" value="Genomic_DNA"/>
</dbReference>
<sequence>MKVSLKFRRCHCVSKVARHRAQIERARILFRIGKDFRGWLNPTPLDTIYQRHRPQSLKRGNPMPLTMYTLSIPVFTRGFSALGGLLDKAEAFAVESGMPLDELFNARLAPDMLPLSGQIQRASDTSKNAIARLTTLEVPRFPDDEQSFADLRARIAKTVAFFETVTPENLDGSEQREVILNFPNLKVNFSGSDYLLKFALPNFYFHVTTAYDILRHKGVPIGKADFIGGLD</sequence>